<geneLocation type="mitochondrion" evidence="17"/>
<feature type="transmembrane region" description="Helical" evidence="16">
    <location>
        <begin position="78"/>
        <end position="95"/>
    </location>
</feature>
<dbReference type="EMBL" id="MN025522">
    <property type="protein sequence ID" value="QEP09167.1"/>
    <property type="molecule type" value="Genomic_DNA"/>
</dbReference>
<name>A0A5C2FR96_9HEMI</name>
<keyword evidence="10 16" id="KW-1133">Transmembrane helix</keyword>
<protein>
    <recommendedName>
        <fullName evidence="4">NADH-ubiquinone oxidoreductase chain 6</fullName>
        <ecNumber evidence="3">7.1.1.2</ecNumber>
    </recommendedName>
    <alternativeName>
        <fullName evidence="14">NADH dehydrogenase subunit 6</fullName>
    </alternativeName>
</protein>
<evidence type="ECO:0000256" key="11">
    <source>
        <dbReference type="ARBA" id="ARBA00023027"/>
    </source>
</evidence>
<dbReference type="PANTHER" id="PTHR11435:SF1">
    <property type="entry name" value="NADH-UBIQUINONE OXIDOREDUCTASE CHAIN 6"/>
    <property type="match status" value="1"/>
</dbReference>
<evidence type="ECO:0000256" key="3">
    <source>
        <dbReference type="ARBA" id="ARBA00012944"/>
    </source>
</evidence>
<dbReference type="InterPro" id="IPR050269">
    <property type="entry name" value="ComplexI_Subunit6"/>
</dbReference>
<evidence type="ECO:0000256" key="7">
    <source>
        <dbReference type="ARBA" id="ARBA00022692"/>
    </source>
</evidence>
<comment type="catalytic activity">
    <reaction evidence="15">
        <text>a ubiquinone + NADH + 5 H(+)(in) = a ubiquinol + NAD(+) + 4 H(+)(out)</text>
        <dbReference type="Rhea" id="RHEA:29091"/>
        <dbReference type="Rhea" id="RHEA-COMP:9565"/>
        <dbReference type="Rhea" id="RHEA-COMP:9566"/>
        <dbReference type="ChEBI" id="CHEBI:15378"/>
        <dbReference type="ChEBI" id="CHEBI:16389"/>
        <dbReference type="ChEBI" id="CHEBI:17976"/>
        <dbReference type="ChEBI" id="CHEBI:57540"/>
        <dbReference type="ChEBI" id="CHEBI:57945"/>
        <dbReference type="EC" id="7.1.1.2"/>
    </reaction>
</comment>
<keyword evidence="12 17" id="KW-0496">Mitochondrion</keyword>
<evidence type="ECO:0000256" key="13">
    <source>
        <dbReference type="ARBA" id="ARBA00023136"/>
    </source>
</evidence>
<evidence type="ECO:0000256" key="4">
    <source>
        <dbReference type="ARBA" id="ARBA00021095"/>
    </source>
</evidence>
<dbReference type="EC" id="7.1.1.2" evidence="3"/>
<evidence type="ECO:0000256" key="5">
    <source>
        <dbReference type="ARBA" id="ARBA00022448"/>
    </source>
</evidence>
<keyword evidence="9" id="KW-0249">Electron transport</keyword>
<reference evidence="17" key="1">
    <citation type="journal article" date="2019" name="Int. J. Biol. Macromol.">
        <title>Characterization of the complete mitochondrial genomes of two species of the genus Aphaena Guerin-Meneville (Hemiptera: Fulgoridae) and its phylogenetic implications.</title>
        <authorList>
            <person name="Wang W."/>
            <person name="Huang Y."/>
            <person name="Bartlett C.R."/>
            <person name="Zhou F."/>
            <person name="Meng R."/>
            <person name="Qin D."/>
        </authorList>
    </citation>
    <scope>NUCLEOTIDE SEQUENCE</scope>
</reference>
<dbReference type="GO" id="GO:0008137">
    <property type="term" value="F:NADH dehydrogenase (ubiquinone) activity"/>
    <property type="evidence" value="ECO:0007669"/>
    <property type="project" value="UniProtKB-EC"/>
</dbReference>
<evidence type="ECO:0000256" key="12">
    <source>
        <dbReference type="ARBA" id="ARBA00023128"/>
    </source>
</evidence>
<keyword evidence="7 16" id="KW-0812">Transmembrane</keyword>
<evidence type="ECO:0000256" key="15">
    <source>
        <dbReference type="ARBA" id="ARBA00049551"/>
    </source>
</evidence>
<comment type="subcellular location">
    <subcellularLocation>
        <location evidence="1">Mitochondrion membrane</location>
        <topology evidence="1">Multi-pass membrane protein</topology>
    </subcellularLocation>
</comment>
<proteinExistence type="inferred from homology"/>
<dbReference type="PANTHER" id="PTHR11435">
    <property type="entry name" value="NADH UBIQUINONE OXIDOREDUCTASE SUBUNIT ND6"/>
    <property type="match status" value="1"/>
</dbReference>
<feature type="transmembrane region" description="Helical" evidence="16">
    <location>
        <begin position="135"/>
        <end position="154"/>
    </location>
</feature>
<evidence type="ECO:0000256" key="2">
    <source>
        <dbReference type="ARBA" id="ARBA00005698"/>
    </source>
</evidence>
<organism evidence="17">
    <name type="scientific">Aphaena amabilis</name>
    <dbReference type="NCBI Taxonomy" id="2608302"/>
    <lineage>
        <taxon>Eukaryota</taxon>
        <taxon>Metazoa</taxon>
        <taxon>Ecdysozoa</taxon>
        <taxon>Arthropoda</taxon>
        <taxon>Hexapoda</taxon>
        <taxon>Insecta</taxon>
        <taxon>Pterygota</taxon>
        <taxon>Neoptera</taxon>
        <taxon>Paraneoptera</taxon>
        <taxon>Hemiptera</taxon>
        <taxon>Auchenorrhyncha</taxon>
        <taxon>Fulgoroidea</taxon>
        <taxon>Fulgoridae</taxon>
        <taxon>Aphaeninae</taxon>
        <taxon>Aphaena</taxon>
    </lineage>
</organism>
<evidence type="ECO:0000256" key="14">
    <source>
        <dbReference type="ARBA" id="ARBA00031019"/>
    </source>
</evidence>
<evidence type="ECO:0000313" key="17">
    <source>
        <dbReference type="EMBL" id="QEP09167.1"/>
    </source>
</evidence>
<evidence type="ECO:0000256" key="8">
    <source>
        <dbReference type="ARBA" id="ARBA00022967"/>
    </source>
</evidence>
<comment type="similarity">
    <text evidence="2">Belongs to the complex I subunit 6 family.</text>
</comment>
<accession>A0A5C2FR96</accession>
<gene>
    <name evidence="17" type="primary">nad6</name>
</gene>
<evidence type="ECO:0000256" key="1">
    <source>
        <dbReference type="ARBA" id="ARBA00004225"/>
    </source>
</evidence>
<keyword evidence="6" id="KW-0679">Respiratory chain</keyword>
<keyword evidence="8" id="KW-1278">Translocase</keyword>
<keyword evidence="13 16" id="KW-0472">Membrane</keyword>
<evidence type="ECO:0000256" key="16">
    <source>
        <dbReference type="SAM" id="Phobius"/>
    </source>
</evidence>
<keyword evidence="11" id="KW-0520">NAD</keyword>
<evidence type="ECO:0000256" key="9">
    <source>
        <dbReference type="ARBA" id="ARBA00022982"/>
    </source>
</evidence>
<evidence type="ECO:0000256" key="6">
    <source>
        <dbReference type="ARBA" id="ARBA00022660"/>
    </source>
</evidence>
<evidence type="ECO:0000256" key="10">
    <source>
        <dbReference type="ARBA" id="ARBA00022989"/>
    </source>
</evidence>
<dbReference type="AlphaFoldDB" id="A0A5C2FR96"/>
<feature type="transmembrane region" description="Helical" evidence="16">
    <location>
        <begin position="45"/>
        <end position="66"/>
    </location>
</feature>
<keyword evidence="5" id="KW-0813">Transport</keyword>
<dbReference type="GO" id="GO:0031966">
    <property type="term" value="C:mitochondrial membrane"/>
    <property type="evidence" value="ECO:0007669"/>
    <property type="project" value="UniProtKB-SubCell"/>
</dbReference>
<sequence>MLTKYLIFTNILLTPFLKHPMSMGSMMIIQTTLMCSNQSTLMKSSWYLYIMFLTMVGGLMIMFMYMSSIASNEKFKPSMKLLLLWMMILMTTILINKNDPSNEIITKMNELKLTTTEMVEEKSTSKFFSMFKMNITITMMMILIITMVSVTNIASTFEGPLKKTYV</sequence>